<dbReference type="GO" id="GO:0016740">
    <property type="term" value="F:transferase activity"/>
    <property type="evidence" value="ECO:0007669"/>
    <property type="project" value="UniProtKB-KW"/>
</dbReference>
<dbReference type="SUPFAM" id="SSF55729">
    <property type="entry name" value="Acyl-CoA N-acyltransferases (Nat)"/>
    <property type="match status" value="1"/>
</dbReference>
<dbReference type="InterPro" id="IPR016181">
    <property type="entry name" value="Acyl_CoA_acyltransferase"/>
</dbReference>
<protein>
    <submittedName>
        <fullName evidence="2">GNAT family N-acetyltransferase</fullName>
    </submittedName>
</protein>
<sequence>MCSEFEASPFGQAEWDAAVERLGGSVYMTWDWLRTWWAFYGRGCTLRLFWFEKDGEVVGLLPLYIQCVGPGPLGIRVARLVGANIPPKVFDPPMHPDFVASCLAMAWGRLQQECDVLSLGPVSEAREGWRRTITAPDEMGSPSPFKAAQAEVHTLFPLLPSYEQYVGALGKNEQKNRRKYELRLLRKEYPVRLVTWTQPGPELERAFERFINLHSRQWRAEGLPGHFGAWPRGAEYNRSLVAAHSTRGRVRIMELWAGEEHIGGQYAFAHGDRWYWELPARAPDERWSRFSLGPTVLMLLIAEAIREGCKWVEGGLGHYEYKLRLGAREYPVWVLRFAKRGAGPTARRLLARMIQGALRVGYHKLWYRRIQPRLSERWKRPQWSLWLHYDY</sequence>
<dbReference type="AlphaFoldDB" id="A0A6M1RWV8"/>
<dbReference type="Proteomes" id="UP000477311">
    <property type="component" value="Unassembled WGS sequence"/>
</dbReference>
<dbReference type="InterPro" id="IPR038740">
    <property type="entry name" value="BioF2-like_GNAT_dom"/>
</dbReference>
<evidence type="ECO:0000313" key="3">
    <source>
        <dbReference type="Proteomes" id="UP000477311"/>
    </source>
</evidence>
<reference evidence="2 3" key="1">
    <citation type="submission" date="2020-02" db="EMBL/GenBank/DDBJ databases">
        <title>Draft genome sequence of Limisphaera ngatamarikiensis NGM72.4T, a thermophilic Verrucomicrobia grouped in subdivision 3.</title>
        <authorList>
            <person name="Carere C.R."/>
            <person name="Steen J."/>
            <person name="Hugenholtz P."/>
            <person name="Stott M.B."/>
        </authorList>
    </citation>
    <scope>NUCLEOTIDE SEQUENCE [LARGE SCALE GENOMIC DNA]</scope>
    <source>
        <strain evidence="2 3">NGM72.4</strain>
    </source>
</reference>
<comment type="caution">
    <text evidence="2">The sequence shown here is derived from an EMBL/GenBank/DDBJ whole genome shotgun (WGS) entry which is preliminary data.</text>
</comment>
<feature type="domain" description="BioF2-like acetyltransferase" evidence="1">
    <location>
        <begin position="175"/>
        <end position="322"/>
    </location>
</feature>
<accession>A0A6M1RWV8</accession>
<dbReference type="RefSeq" id="WP_205880860.1">
    <property type="nucleotide sequence ID" value="NZ_JAAKYA010000052.1"/>
</dbReference>
<name>A0A6M1RWV8_9BACT</name>
<dbReference type="Pfam" id="PF13480">
    <property type="entry name" value="Acetyltransf_6"/>
    <property type="match status" value="1"/>
</dbReference>
<keyword evidence="2" id="KW-0808">Transferase</keyword>
<keyword evidence="3" id="KW-1185">Reference proteome</keyword>
<organism evidence="2 3">
    <name type="scientific">Limisphaera ngatamarikiensis</name>
    <dbReference type="NCBI Taxonomy" id="1324935"/>
    <lineage>
        <taxon>Bacteria</taxon>
        <taxon>Pseudomonadati</taxon>
        <taxon>Verrucomicrobiota</taxon>
        <taxon>Verrucomicrobiia</taxon>
        <taxon>Limisphaerales</taxon>
        <taxon>Limisphaeraceae</taxon>
        <taxon>Limisphaera</taxon>
    </lineage>
</organism>
<proteinExistence type="predicted"/>
<gene>
    <name evidence="2" type="ORF">G4L39_07550</name>
</gene>
<evidence type="ECO:0000259" key="1">
    <source>
        <dbReference type="Pfam" id="PF13480"/>
    </source>
</evidence>
<dbReference type="EMBL" id="JAAKYA010000052">
    <property type="protein sequence ID" value="NGO39252.1"/>
    <property type="molecule type" value="Genomic_DNA"/>
</dbReference>
<evidence type="ECO:0000313" key="2">
    <source>
        <dbReference type="EMBL" id="NGO39252.1"/>
    </source>
</evidence>
<dbReference type="Gene3D" id="3.40.630.30">
    <property type="match status" value="1"/>
</dbReference>